<feature type="region of interest" description="Disordered" evidence="2">
    <location>
        <begin position="37"/>
        <end position="87"/>
    </location>
</feature>
<gene>
    <name evidence="3" type="ORF">ETB97_011177</name>
</gene>
<comment type="caution">
    <text evidence="3">The sequence shown here is derived from an EMBL/GenBank/DDBJ whole genome shotgun (WGS) entry which is preliminary data.</text>
</comment>
<name>A0A8H5ZTC0_PETAA</name>
<keyword evidence="4" id="KW-1185">Reference proteome</keyword>
<evidence type="ECO:0000313" key="3">
    <source>
        <dbReference type="EMBL" id="KAF5854826.1"/>
    </source>
</evidence>
<evidence type="ECO:0000256" key="1">
    <source>
        <dbReference type="ARBA" id="ARBA00010568"/>
    </source>
</evidence>
<proteinExistence type="inferred from homology"/>
<comment type="similarity">
    <text evidence="1">Belongs to the UPF0696 family.</text>
</comment>
<evidence type="ECO:0008006" key="5">
    <source>
        <dbReference type="Google" id="ProtNLM"/>
    </source>
</evidence>
<feature type="region of interest" description="Disordered" evidence="2">
    <location>
        <begin position="114"/>
        <end position="136"/>
    </location>
</feature>
<dbReference type="AlphaFoldDB" id="A0A8H5ZTC0"/>
<organism evidence="3 4">
    <name type="scientific">Petromyces alliaceus</name>
    <name type="common">Aspergillus alliaceus</name>
    <dbReference type="NCBI Taxonomy" id="209559"/>
    <lineage>
        <taxon>Eukaryota</taxon>
        <taxon>Fungi</taxon>
        <taxon>Dikarya</taxon>
        <taxon>Ascomycota</taxon>
        <taxon>Pezizomycotina</taxon>
        <taxon>Eurotiomycetes</taxon>
        <taxon>Eurotiomycetidae</taxon>
        <taxon>Eurotiales</taxon>
        <taxon>Aspergillaceae</taxon>
        <taxon>Aspergillus</taxon>
        <taxon>Aspergillus subgen. Circumdati</taxon>
    </lineage>
</organism>
<evidence type="ECO:0000256" key="2">
    <source>
        <dbReference type="SAM" id="MobiDB-lite"/>
    </source>
</evidence>
<dbReference type="EMBL" id="SPNV01000657">
    <property type="protein sequence ID" value="KAF5854826.1"/>
    <property type="molecule type" value="Genomic_DNA"/>
</dbReference>
<dbReference type="Proteomes" id="UP000541154">
    <property type="component" value="Unassembled WGS sequence"/>
</dbReference>
<protein>
    <recommendedName>
        <fullName evidence="5">DUF1917-domain-containing protein</fullName>
    </recommendedName>
</protein>
<accession>A0A8H5ZTC0</accession>
<dbReference type="SUPFAM" id="SSF55418">
    <property type="entry name" value="eIF4e-like"/>
    <property type="match status" value="1"/>
</dbReference>
<dbReference type="Gene3D" id="3.30.760.10">
    <property type="entry name" value="RNA Cap, Translation Initiation Factor Eif4e"/>
    <property type="match status" value="1"/>
</dbReference>
<dbReference type="PANTHER" id="PTHR31977:SF1">
    <property type="entry name" value="UPF0696 PROTEIN C11ORF68"/>
    <property type="match status" value="1"/>
</dbReference>
<feature type="compositionally biased region" description="Pro residues" evidence="2">
    <location>
        <begin position="120"/>
        <end position="129"/>
    </location>
</feature>
<dbReference type="Pfam" id="PF08939">
    <property type="entry name" value="Bles03"/>
    <property type="match status" value="1"/>
</dbReference>
<reference evidence="3 4" key="1">
    <citation type="submission" date="2019-04" db="EMBL/GenBank/DDBJ databases">
        <title>Aspergillus burnettii sp. nov., novel species from soil in southeast Queensland.</title>
        <authorList>
            <person name="Gilchrist C.L.M."/>
            <person name="Pitt J.I."/>
            <person name="Lange L."/>
            <person name="Lacey H.J."/>
            <person name="Vuong D."/>
            <person name="Midgley D.J."/>
            <person name="Greenfield P."/>
            <person name="Bradbury M."/>
            <person name="Lacey E."/>
            <person name="Busk P.K."/>
            <person name="Pilgaard B."/>
            <person name="Chooi Y.H."/>
            <person name="Piggott A.M."/>
        </authorList>
    </citation>
    <scope>NUCLEOTIDE SEQUENCE [LARGE SCALE GENOMIC DNA]</scope>
    <source>
        <strain evidence="3 4">FRR 5400</strain>
    </source>
</reference>
<dbReference type="PANTHER" id="PTHR31977">
    <property type="entry name" value="UPF0696 PROTEIN C11ORF68"/>
    <property type="match status" value="1"/>
</dbReference>
<evidence type="ECO:0000313" key="4">
    <source>
        <dbReference type="Proteomes" id="UP000541154"/>
    </source>
</evidence>
<sequence>MTIFTSSSRHHFSAEKSSTIPYLYKSFEPTPQNFQFPSLSMPQTRPSKRNTAVMPTDPDLNDLFSDESSFYGDEETKSHLEHQANTYDPGPYWEKIHPNLYTTIKHDALVSASVAKPTDPMSPPPPQPNPNTGVHVEAETPASMDSHNAPRTDESVQSFLARLPPSTTKAENVGPWIYVSDPGACRTEQDIASFVAGGTRLLRGFEDERAELEVRMDRAGTLQKARKLVPLRRRLEGGIFALARETGVVSGKWMLFLTGEVVDRVWGVVVEETVEGRLGVAAKVATDDGEGRARLLAVYTRDFGDGADVKRVLERLVELGLVEKGGRPVYYKCDAYTYLEIMSNNSYGLRASLFSSRDVLEGKRGLD</sequence>
<dbReference type="InterPro" id="IPR015034">
    <property type="entry name" value="Bles03"/>
</dbReference>
<dbReference type="InterPro" id="IPR023398">
    <property type="entry name" value="TIF_eIF4e-like"/>
</dbReference>